<evidence type="ECO:0000313" key="10">
    <source>
        <dbReference type="Proteomes" id="UP001107558"/>
    </source>
</evidence>
<feature type="domain" description="Phospholipase D-like" evidence="8">
    <location>
        <begin position="77"/>
        <end position="226"/>
    </location>
</feature>
<keyword evidence="1" id="KW-0378">Hydrolase</keyword>
<dbReference type="PANTHER" id="PTHR43856:SF1">
    <property type="entry name" value="MITOCHONDRIAL CARDIOLIPIN HYDROLASE"/>
    <property type="match status" value="1"/>
</dbReference>
<evidence type="ECO:0000256" key="2">
    <source>
        <dbReference type="ARBA" id="ARBA00022963"/>
    </source>
</evidence>
<dbReference type="InterPro" id="IPR025202">
    <property type="entry name" value="PLD-like_dom"/>
</dbReference>
<sequence>MSLSKITKYAAIGVGLVVFGEIYFECTMFIRKFLQLRDESKELNEVICTNSVLNYDSEFLRQIKFADERALHVAEILKNLILSARKTIHIAMYIFTSRILADALITARENGVDIYLIIDHSMEAASNTQVHLLNKKGINVKVCHDNTLHHKFCLIDVPSKNKIFLPIKKTIANDKPRQVFIPNNGILINGSLNWTQEGMTNNYENIIVTSNKAIIAGYIDEFIKRWKSEKSRELNICQ</sequence>
<evidence type="ECO:0000256" key="4">
    <source>
        <dbReference type="ARBA" id="ARBA00038012"/>
    </source>
</evidence>
<keyword evidence="7" id="KW-1133">Transmembrane helix</keyword>
<comment type="similarity">
    <text evidence="4">Belongs to the phospholipase D family. MitoPLD/Zucchini subfamily.</text>
</comment>
<reference evidence="9" key="1">
    <citation type="submission" date="2021-03" db="EMBL/GenBank/DDBJ databases">
        <title>Chromosome level genome of the anhydrobiotic midge Polypedilum vanderplanki.</title>
        <authorList>
            <person name="Yoshida Y."/>
            <person name="Kikawada T."/>
            <person name="Gusev O."/>
        </authorList>
    </citation>
    <scope>NUCLEOTIDE SEQUENCE</scope>
    <source>
        <strain evidence="9">NIAS01</strain>
        <tissue evidence="9">Whole body or cell culture</tissue>
    </source>
</reference>
<proteinExistence type="inferred from homology"/>
<protein>
    <recommendedName>
        <fullName evidence="5">Mitochondrial cardiolipin hydrolase</fullName>
    </recommendedName>
    <alternativeName>
        <fullName evidence="6">Mitochondrial phospholipase</fullName>
    </alternativeName>
</protein>
<dbReference type="GO" id="GO:0016042">
    <property type="term" value="P:lipid catabolic process"/>
    <property type="evidence" value="ECO:0007669"/>
    <property type="project" value="UniProtKB-KW"/>
</dbReference>
<dbReference type="GO" id="GO:0034587">
    <property type="term" value="P:piRNA processing"/>
    <property type="evidence" value="ECO:0007669"/>
    <property type="project" value="TreeGrafter"/>
</dbReference>
<evidence type="ECO:0000256" key="7">
    <source>
        <dbReference type="SAM" id="Phobius"/>
    </source>
</evidence>
<gene>
    <name evidence="9" type="ORF">PVAND_005278</name>
</gene>
<dbReference type="GO" id="GO:0005739">
    <property type="term" value="C:mitochondrion"/>
    <property type="evidence" value="ECO:0007669"/>
    <property type="project" value="TreeGrafter"/>
</dbReference>
<evidence type="ECO:0000256" key="1">
    <source>
        <dbReference type="ARBA" id="ARBA00022801"/>
    </source>
</evidence>
<organism evidence="9 10">
    <name type="scientific">Polypedilum vanderplanki</name>
    <name type="common">Sleeping chironomid midge</name>
    <dbReference type="NCBI Taxonomy" id="319348"/>
    <lineage>
        <taxon>Eukaryota</taxon>
        <taxon>Metazoa</taxon>
        <taxon>Ecdysozoa</taxon>
        <taxon>Arthropoda</taxon>
        <taxon>Hexapoda</taxon>
        <taxon>Insecta</taxon>
        <taxon>Pterygota</taxon>
        <taxon>Neoptera</taxon>
        <taxon>Endopterygota</taxon>
        <taxon>Diptera</taxon>
        <taxon>Nematocera</taxon>
        <taxon>Chironomoidea</taxon>
        <taxon>Chironomidae</taxon>
        <taxon>Chironominae</taxon>
        <taxon>Polypedilum</taxon>
        <taxon>Polypedilum</taxon>
    </lineage>
</organism>
<evidence type="ECO:0000259" key="8">
    <source>
        <dbReference type="Pfam" id="PF13091"/>
    </source>
</evidence>
<dbReference type="GO" id="GO:0016891">
    <property type="term" value="F:RNA endonuclease activity producing 5'-phosphomonoesters, hydrolytic mechanism"/>
    <property type="evidence" value="ECO:0007669"/>
    <property type="project" value="TreeGrafter"/>
</dbReference>
<dbReference type="Gene3D" id="3.30.870.10">
    <property type="entry name" value="Endonuclease Chain A"/>
    <property type="match status" value="1"/>
</dbReference>
<dbReference type="EMBL" id="JADBJN010000002">
    <property type="protein sequence ID" value="KAG5675369.1"/>
    <property type="molecule type" value="Genomic_DNA"/>
</dbReference>
<dbReference type="Proteomes" id="UP001107558">
    <property type="component" value="Chromosome 2"/>
</dbReference>
<accession>A0A9J6BZG5</accession>
<keyword evidence="7" id="KW-0472">Membrane</keyword>
<comment type="caution">
    <text evidence="9">The sequence shown here is derived from an EMBL/GenBank/DDBJ whole genome shotgun (WGS) entry which is preliminary data.</text>
</comment>
<keyword evidence="10" id="KW-1185">Reference proteome</keyword>
<dbReference type="SUPFAM" id="SSF56024">
    <property type="entry name" value="Phospholipase D/nuclease"/>
    <property type="match status" value="1"/>
</dbReference>
<evidence type="ECO:0000256" key="3">
    <source>
        <dbReference type="ARBA" id="ARBA00023098"/>
    </source>
</evidence>
<dbReference type="AlphaFoldDB" id="A0A9J6BZG5"/>
<evidence type="ECO:0000256" key="6">
    <source>
        <dbReference type="ARBA" id="ARBA00043167"/>
    </source>
</evidence>
<dbReference type="Pfam" id="PF13091">
    <property type="entry name" value="PLDc_2"/>
    <property type="match status" value="1"/>
</dbReference>
<dbReference type="PANTHER" id="PTHR43856">
    <property type="entry name" value="CARDIOLIPIN HYDROLASE"/>
    <property type="match status" value="1"/>
</dbReference>
<dbReference type="OrthoDB" id="5205528at2759"/>
<keyword evidence="3" id="KW-0443">Lipid metabolism</keyword>
<evidence type="ECO:0000256" key="5">
    <source>
        <dbReference type="ARBA" id="ARBA00040549"/>
    </source>
</evidence>
<keyword evidence="7" id="KW-0812">Transmembrane</keyword>
<name>A0A9J6BZG5_POLVA</name>
<evidence type="ECO:0000313" key="9">
    <source>
        <dbReference type="EMBL" id="KAG5675369.1"/>
    </source>
</evidence>
<dbReference type="InterPro" id="IPR051406">
    <property type="entry name" value="PLD_domain"/>
</dbReference>
<feature type="transmembrane region" description="Helical" evidence="7">
    <location>
        <begin position="6"/>
        <end position="24"/>
    </location>
</feature>
<keyword evidence="2" id="KW-0442">Lipid degradation</keyword>